<gene>
    <name evidence="2" type="ORF">F4W18_13685</name>
</gene>
<dbReference type="RefSeq" id="WP_086714933.1">
    <property type="nucleotide sequence ID" value="NZ_AP025494.1"/>
</dbReference>
<evidence type="ECO:0000256" key="1">
    <source>
        <dbReference type="SAM" id="SignalP"/>
    </source>
</evidence>
<organism evidence="2 3">
    <name type="scientific">Vibrio gigantis</name>
    <dbReference type="NCBI Taxonomy" id="296199"/>
    <lineage>
        <taxon>Bacteria</taxon>
        <taxon>Pseudomonadati</taxon>
        <taxon>Pseudomonadota</taxon>
        <taxon>Gammaproteobacteria</taxon>
        <taxon>Vibrionales</taxon>
        <taxon>Vibrionaceae</taxon>
        <taxon>Vibrio</taxon>
    </lineage>
</organism>
<name>A0A5M9NX48_9VIBR</name>
<reference evidence="2 3" key="1">
    <citation type="submission" date="2019-09" db="EMBL/GenBank/DDBJ databases">
        <title>Draft genome sequence of various Type strains from the CCUG.</title>
        <authorList>
            <person name="Pineiro-Iglesias B."/>
            <person name="Tunovic T."/>
            <person name="Unosson C."/>
            <person name="Inganas E."/>
            <person name="Ohlen M."/>
            <person name="Cardew S."/>
            <person name="Jensie-Markopoulos S."/>
            <person name="Salva-Serra F."/>
            <person name="Jaen-Luchoro D."/>
            <person name="Karlsson R."/>
            <person name="Svensson-Stadler L."/>
            <person name="Chun J."/>
            <person name="Moore E."/>
        </authorList>
    </citation>
    <scope>NUCLEOTIDE SEQUENCE [LARGE SCALE GENOMIC DNA]</scope>
    <source>
        <strain evidence="2 3">CCUG 56969T</strain>
    </source>
</reference>
<keyword evidence="3" id="KW-1185">Reference proteome</keyword>
<evidence type="ECO:0000313" key="3">
    <source>
        <dbReference type="Proteomes" id="UP000322521"/>
    </source>
</evidence>
<dbReference type="OrthoDB" id="9788211at2"/>
<accession>A0A5M9NX48</accession>
<evidence type="ECO:0000313" key="2">
    <source>
        <dbReference type="EMBL" id="KAA8675669.1"/>
    </source>
</evidence>
<sequence length="355" mass="38763">MIRFFLIGLMSTMISMASLYSVAADNDKAGDLCPDANILSTVIDGMCWSCLLPIRLAGIGGDAPKGAASSKPFCMCADELGVPEWGIPLGFFQPSRIVSFSPTPYCMPSFGVRLADDNTRAGQGRTETAIDDTETSFFHYKYWVYPVMQMIEMFANADCTYDGATTLDLAYFSEADPLYQDDLLAFVMFPETVIFSNPIATSICTADCAQILAGGEVVENYFCAGCSGNLYPMTGNNQYSDDPVRGTSLLTTRLMATLHRRGQAQLTMGNHMIQDSCEPNYAPMLPKTQYRSSMLYPVREASSQPKGGGGSSIPLSTGCCHKLGDSVLKWGNGRLVPGREAFVYLMYSWNDCCLR</sequence>
<dbReference type="Pfam" id="PF06834">
    <property type="entry name" value="TraU"/>
    <property type="match status" value="1"/>
</dbReference>
<dbReference type="InterPro" id="IPR009649">
    <property type="entry name" value="TraU"/>
</dbReference>
<feature type="signal peptide" evidence="1">
    <location>
        <begin position="1"/>
        <end position="23"/>
    </location>
</feature>
<dbReference type="EMBL" id="VXJS01000007">
    <property type="protein sequence ID" value="KAA8675669.1"/>
    <property type="molecule type" value="Genomic_DNA"/>
</dbReference>
<proteinExistence type="predicted"/>
<dbReference type="Proteomes" id="UP000322521">
    <property type="component" value="Unassembled WGS sequence"/>
</dbReference>
<keyword evidence="1" id="KW-0732">Signal</keyword>
<feature type="chain" id="PRO_5024362415" evidence="1">
    <location>
        <begin position="24"/>
        <end position="355"/>
    </location>
</feature>
<protein>
    <submittedName>
        <fullName evidence="2">Plasmid transfer protein</fullName>
    </submittedName>
</protein>
<dbReference type="AlphaFoldDB" id="A0A5M9NX48"/>
<comment type="caution">
    <text evidence="2">The sequence shown here is derived from an EMBL/GenBank/DDBJ whole genome shotgun (WGS) entry which is preliminary data.</text>
</comment>